<proteinExistence type="predicted"/>
<dbReference type="AlphaFoldDB" id="Q0AYL5"/>
<feature type="domain" description="AAA" evidence="4">
    <location>
        <begin position="31"/>
        <end position="188"/>
    </location>
</feature>
<keyword evidence="1 3" id="KW-0547">Nucleotide-binding</keyword>
<dbReference type="InterPro" id="IPR025501">
    <property type="entry name" value="MinD_FleN"/>
</dbReference>
<dbReference type="Pfam" id="PF13614">
    <property type="entry name" value="AAA_31"/>
    <property type="match status" value="1"/>
</dbReference>
<evidence type="ECO:0000313" key="5">
    <source>
        <dbReference type="EMBL" id="ABI68189.1"/>
    </source>
</evidence>
<evidence type="ECO:0000313" key="6">
    <source>
        <dbReference type="Proteomes" id="UP000001968"/>
    </source>
</evidence>
<dbReference type="GO" id="GO:0005829">
    <property type="term" value="C:cytosol"/>
    <property type="evidence" value="ECO:0007669"/>
    <property type="project" value="TreeGrafter"/>
</dbReference>
<dbReference type="RefSeq" id="WP_011640294.1">
    <property type="nucleotide sequence ID" value="NC_008346.1"/>
</dbReference>
<keyword evidence="2 3" id="KW-0067">ATP-binding</keyword>
<dbReference type="OrthoDB" id="9816297at2"/>
<dbReference type="CDD" id="cd02038">
    <property type="entry name" value="FlhG-like"/>
    <property type="match status" value="1"/>
</dbReference>
<dbReference type="PANTHER" id="PTHR43384:SF4">
    <property type="entry name" value="CELLULOSE BIOSYNTHESIS PROTEIN BCSQ-RELATED"/>
    <property type="match status" value="1"/>
</dbReference>
<dbReference type="STRING" id="335541.Swol_0871"/>
<dbReference type="PIRSF" id="PIRSF003092">
    <property type="entry name" value="MinD"/>
    <property type="match status" value="1"/>
</dbReference>
<dbReference type="InterPro" id="IPR050625">
    <property type="entry name" value="ParA/MinD_ATPase"/>
</dbReference>
<evidence type="ECO:0000256" key="2">
    <source>
        <dbReference type="ARBA" id="ARBA00022840"/>
    </source>
</evidence>
<dbReference type="InterPro" id="IPR027417">
    <property type="entry name" value="P-loop_NTPase"/>
</dbReference>
<reference evidence="6" key="1">
    <citation type="journal article" date="2010" name="Environ. Microbiol.">
        <title>The genome of Syntrophomonas wolfei: new insights into syntrophic metabolism and biohydrogen production.</title>
        <authorList>
            <person name="Sieber J.R."/>
            <person name="Sims D.R."/>
            <person name="Han C."/>
            <person name="Kim E."/>
            <person name="Lykidis A."/>
            <person name="Lapidus A.L."/>
            <person name="McDonnald E."/>
            <person name="Rohlin L."/>
            <person name="Culley D.E."/>
            <person name="Gunsalus R."/>
            <person name="McInerney M.J."/>
        </authorList>
    </citation>
    <scope>NUCLEOTIDE SEQUENCE [LARGE SCALE GENOMIC DNA]</scope>
    <source>
        <strain evidence="6">DSM 2245B / Goettingen</strain>
    </source>
</reference>
<dbReference type="Gene3D" id="3.40.50.300">
    <property type="entry name" value="P-loop containing nucleotide triphosphate hydrolases"/>
    <property type="match status" value="1"/>
</dbReference>
<dbReference type="InterPro" id="IPR025669">
    <property type="entry name" value="AAA_dom"/>
</dbReference>
<protein>
    <submittedName>
        <fullName evidence="5">ParA protein</fullName>
    </submittedName>
</protein>
<dbReference type="HOGENOM" id="CLU_037612_0_0_9"/>
<feature type="binding site" evidence="3">
    <location>
        <begin position="39"/>
        <end position="46"/>
    </location>
    <ligand>
        <name>ATP</name>
        <dbReference type="ChEBI" id="CHEBI:30616"/>
    </ligand>
</feature>
<keyword evidence="6" id="KW-1185">Reference proteome</keyword>
<sequence>MRDQADRLREMALNLKQEIEAEIRRDLRYSRVVVISSGKGGVGKSTLALNLSLNLCARGMKIILMDADMGLANLDVMLGLVTKFNIYHIVQQKKSMEEITISGPEGLKIIPGGSGISELANLENTELKRILVELRKLDGAYDYMIIDTGAGISKSVMNFLLAAEDIIVITTPEPTAITDAYSLVKNVAKNSFAGSIYLVVNKVANDSEGILVAEKFKLVCQKFLSCEIKPLGHIVNEPLIGEGIRRQKAFVQIYPRSTATRNINTIVDRLIEASGQKSPGLESKRGGIRYFIEKIAGLVK</sequence>
<dbReference type="Proteomes" id="UP000001968">
    <property type="component" value="Chromosome"/>
</dbReference>
<dbReference type="GO" id="GO:0051782">
    <property type="term" value="P:negative regulation of cell division"/>
    <property type="evidence" value="ECO:0007669"/>
    <property type="project" value="TreeGrafter"/>
</dbReference>
<dbReference type="GO" id="GO:0009898">
    <property type="term" value="C:cytoplasmic side of plasma membrane"/>
    <property type="evidence" value="ECO:0007669"/>
    <property type="project" value="TreeGrafter"/>
</dbReference>
<evidence type="ECO:0000259" key="4">
    <source>
        <dbReference type="Pfam" id="PF13614"/>
    </source>
</evidence>
<dbReference type="KEGG" id="swo:Swol_0871"/>
<evidence type="ECO:0000256" key="1">
    <source>
        <dbReference type="ARBA" id="ARBA00022741"/>
    </source>
</evidence>
<dbReference type="GO" id="GO:0005524">
    <property type="term" value="F:ATP binding"/>
    <property type="evidence" value="ECO:0007669"/>
    <property type="project" value="UniProtKB-KW"/>
</dbReference>
<dbReference type="PANTHER" id="PTHR43384">
    <property type="entry name" value="SEPTUM SITE-DETERMINING PROTEIN MIND HOMOLOG, CHLOROPLASTIC-RELATED"/>
    <property type="match status" value="1"/>
</dbReference>
<accession>Q0AYL5</accession>
<dbReference type="SUPFAM" id="SSF52540">
    <property type="entry name" value="P-loop containing nucleoside triphosphate hydrolases"/>
    <property type="match status" value="1"/>
</dbReference>
<organism evidence="5 6">
    <name type="scientific">Syntrophomonas wolfei subsp. wolfei (strain DSM 2245B / Goettingen)</name>
    <dbReference type="NCBI Taxonomy" id="335541"/>
    <lineage>
        <taxon>Bacteria</taxon>
        <taxon>Bacillati</taxon>
        <taxon>Bacillota</taxon>
        <taxon>Clostridia</taxon>
        <taxon>Eubacteriales</taxon>
        <taxon>Syntrophomonadaceae</taxon>
        <taxon>Syntrophomonas</taxon>
    </lineage>
</organism>
<dbReference type="EMBL" id="CP000448">
    <property type="protein sequence ID" value="ABI68189.1"/>
    <property type="molecule type" value="Genomic_DNA"/>
</dbReference>
<dbReference type="GO" id="GO:0016887">
    <property type="term" value="F:ATP hydrolysis activity"/>
    <property type="evidence" value="ECO:0007669"/>
    <property type="project" value="TreeGrafter"/>
</dbReference>
<gene>
    <name evidence="5" type="ordered locus">Swol_0871</name>
</gene>
<name>Q0AYL5_SYNWW</name>
<dbReference type="eggNOG" id="COG0455">
    <property type="taxonomic scope" value="Bacteria"/>
</dbReference>
<dbReference type="InterPro" id="IPR033875">
    <property type="entry name" value="FlhG"/>
</dbReference>
<evidence type="ECO:0000256" key="3">
    <source>
        <dbReference type="PIRSR" id="PIRSR003092-1"/>
    </source>
</evidence>